<proteinExistence type="predicted"/>
<name>A0ABP8TRW2_9ACTN</name>
<evidence type="ECO:0008006" key="3">
    <source>
        <dbReference type="Google" id="ProtNLM"/>
    </source>
</evidence>
<comment type="caution">
    <text evidence="1">The sequence shown here is derived from an EMBL/GenBank/DDBJ whole genome shotgun (WGS) entry which is preliminary data.</text>
</comment>
<keyword evidence="2" id="KW-1185">Reference proteome</keyword>
<evidence type="ECO:0000313" key="2">
    <source>
        <dbReference type="Proteomes" id="UP001500212"/>
    </source>
</evidence>
<dbReference type="EMBL" id="BAABHJ010000027">
    <property type="protein sequence ID" value="GAA4614737.1"/>
    <property type="molecule type" value="Genomic_DNA"/>
</dbReference>
<accession>A0ABP8TRW2</accession>
<reference evidence="2" key="1">
    <citation type="journal article" date="2019" name="Int. J. Syst. Evol. Microbiol.">
        <title>The Global Catalogue of Microorganisms (GCM) 10K type strain sequencing project: providing services to taxonomists for standard genome sequencing and annotation.</title>
        <authorList>
            <consortium name="The Broad Institute Genomics Platform"/>
            <consortium name="The Broad Institute Genome Sequencing Center for Infectious Disease"/>
            <person name="Wu L."/>
            <person name="Ma J."/>
        </authorList>
    </citation>
    <scope>NUCLEOTIDE SEQUENCE [LARGE SCALE GENOMIC DNA]</scope>
    <source>
        <strain evidence="2">JCM 17938</strain>
    </source>
</reference>
<sequence>MIGIGCVDYGEVEFLAAKPRVLLLVEAPEHMRLGEWLDERPREAQAQRIGEAGEPLRRVGSTPRAQFNDAIGERGDRECQRRHTWKLHPQRGPLTISACCVTRHDGRDCAGATTLRVTFGACPTETRRANDGRRAPVHVILDNVSAHNAHTQSSLTYAHNRGSDRDPDLQVSMLTWEDSMARSSKLLPFTFSSAL</sequence>
<evidence type="ECO:0000313" key="1">
    <source>
        <dbReference type="EMBL" id="GAA4614737.1"/>
    </source>
</evidence>
<gene>
    <name evidence="1" type="ORF">GCM10023195_64480</name>
</gene>
<protein>
    <recommendedName>
        <fullName evidence="3">Tc1-like transposase DDE domain-containing protein</fullName>
    </recommendedName>
</protein>
<dbReference type="Proteomes" id="UP001500212">
    <property type="component" value="Unassembled WGS sequence"/>
</dbReference>
<organism evidence="1 2">
    <name type="scientific">Actinoallomurus liliacearum</name>
    <dbReference type="NCBI Taxonomy" id="1080073"/>
    <lineage>
        <taxon>Bacteria</taxon>
        <taxon>Bacillati</taxon>
        <taxon>Actinomycetota</taxon>
        <taxon>Actinomycetes</taxon>
        <taxon>Streptosporangiales</taxon>
        <taxon>Thermomonosporaceae</taxon>
        <taxon>Actinoallomurus</taxon>
    </lineage>
</organism>